<dbReference type="WBParaSite" id="PEQ_0000648901-mRNA-1">
    <property type="protein sequence ID" value="PEQ_0000648901-mRNA-1"/>
    <property type="gene ID" value="PEQ_0000648901"/>
</dbReference>
<proteinExistence type="predicted"/>
<protein>
    <submittedName>
        <fullName evidence="2">Uncharacterized protein</fullName>
    </submittedName>
</protein>
<accession>A0A914RIZ8</accession>
<reference evidence="2" key="1">
    <citation type="submission" date="2022-11" db="UniProtKB">
        <authorList>
            <consortium name="WormBaseParasite"/>
        </authorList>
    </citation>
    <scope>IDENTIFICATION</scope>
</reference>
<organism evidence="1 2">
    <name type="scientific">Parascaris equorum</name>
    <name type="common">Equine roundworm</name>
    <dbReference type="NCBI Taxonomy" id="6256"/>
    <lineage>
        <taxon>Eukaryota</taxon>
        <taxon>Metazoa</taxon>
        <taxon>Ecdysozoa</taxon>
        <taxon>Nematoda</taxon>
        <taxon>Chromadorea</taxon>
        <taxon>Rhabditida</taxon>
        <taxon>Spirurina</taxon>
        <taxon>Ascaridomorpha</taxon>
        <taxon>Ascaridoidea</taxon>
        <taxon>Ascarididae</taxon>
        <taxon>Parascaris</taxon>
    </lineage>
</organism>
<evidence type="ECO:0000313" key="2">
    <source>
        <dbReference type="WBParaSite" id="PEQ_0000648901-mRNA-1"/>
    </source>
</evidence>
<dbReference type="Proteomes" id="UP000887564">
    <property type="component" value="Unplaced"/>
</dbReference>
<name>A0A914RIZ8_PAREQ</name>
<evidence type="ECO:0000313" key="1">
    <source>
        <dbReference type="Proteomes" id="UP000887564"/>
    </source>
</evidence>
<sequence length="137" mass="14810">MSTKTPESFLGENSALVNLDNLMGTTSSTAKAVEWSIPTKQCVPELLVAALEFPHCLLTLACIGDILVVPAAFVLRLVTHRELRDLSLPNSERESNTFKFGAILANNPFLSGSTALPTNPFAAQQRPSPTLNEMINN</sequence>
<dbReference type="AlphaFoldDB" id="A0A914RIZ8"/>
<keyword evidence="1" id="KW-1185">Reference proteome</keyword>